<dbReference type="SUPFAM" id="SSF57095">
    <property type="entry name" value="Scorpion toxin-like"/>
    <property type="match status" value="1"/>
</dbReference>
<evidence type="ECO:0000256" key="5">
    <source>
        <dbReference type="SAM" id="SignalP"/>
    </source>
</evidence>
<dbReference type="SMR" id="A0A2G2Z0N4"/>
<evidence type="ECO:0000313" key="8">
    <source>
        <dbReference type="Proteomes" id="UP000222542"/>
    </source>
</evidence>
<dbReference type="PANTHER" id="PTHR33147:SF39">
    <property type="entry name" value="DRO1 PROTEIN-RELATED"/>
    <property type="match status" value="1"/>
</dbReference>
<proteinExistence type="predicted"/>
<accession>A0A2G2Z0N4</accession>
<comment type="caution">
    <text evidence="7">The sequence shown here is derived from an EMBL/GenBank/DDBJ whole genome shotgun (WGS) entry which is preliminary data.</text>
</comment>
<gene>
    <name evidence="7" type="ORF">T459_19055</name>
</gene>
<evidence type="ECO:0000259" key="6">
    <source>
        <dbReference type="SMART" id="SM00505"/>
    </source>
</evidence>
<name>A0A2G2Z0N4_CAPAN</name>
<dbReference type="EMBL" id="AYRZ02000007">
    <property type="protein sequence ID" value="PHT75533.1"/>
    <property type="molecule type" value="Genomic_DNA"/>
</dbReference>
<sequence length="80" mass="8871">MSHSMRFFATVLLLAMLIMATEMGPMKIIEAKTCERLSGTFKGICFSSKNCASVCENEDEEFTGGHCSGLRRRCYCTADC</sequence>
<reference evidence="7 8" key="1">
    <citation type="journal article" date="2014" name="Nat. Genet.">
        <title>Genome sequence of the hot pepper provides insights into the evolution of pungency in Capsicum species.</title>
        <authorList>
            <person name="Kim S."/>
            <person name="Park M."/>
            <person name="Yeom S.I."/>
            <person name="Kim Y.M."/>
            <person name="Lee J.M."/>
            <person name="Lee H.A."/>
            <person name="Seo E."/>
            <person name="Choi J."/>
            <person name="Cheong K."/>
            <person name="Kim K.T."/>
            <person name="Jung K."/>
            <person name="Lee G.W."/>
            <person name="Oh S.K."/>
            <person name="Bae C."/>
            <person name="Kim S.B."/>
            <person name="Lee H.Y."/>
            <person name="Kim S.Y."/>
            <person name="Kim M.S."/>
            <person name="Kang B.C."/>
            <person name="Jo Y.D."/>
            <person name="Yang H.B."/>
            <person name="Jeong H.J."/>
            <person name="Kang W.H."/>
            <person name="Kwon J.K."/>
            <person name="Shin C."/>
            <person name="Lim J.Y."/>
            <person name="Park J.H."/>
            <person name="Huh J.H."/>
            <person name="Kim J.S."/>
            <person name="Kim B.D."/>
            <person name="Cohen O."/>
            <person name="Paran I."/>
            <person name="Suh M.C."/>
            <person name="Lee S.B."/>
            <person name="Kim Y.K."/>
            <person name="Shin Y."/>
            <person name="Noh S.J."/>
            <person name="Park J."/>
            <person name="Seo Y.S."/>
            <person name="Kwon S.Y."/>
            <person name="Kim H.A."/>
            <person name="Park J.M."/>
            <person name="Kim H.J."/>
            <person name="Choi S.B."/>
            <person name="Bosland P.W."/>
            <person name="Reeves G."/>
            <person name="Jo S.H."/>
            <person name="Lee B.W."/>
            <person name="Cho H.T."/>
            <person name="Choi H.S."/>
            <person name="Lee M.S."/>
            <person name="Yu Y."/>
            <person name="Do Choi Y."/>
            <person name="Park B.S."/>
            <person name="van Deynze A."/>
            <person name="Ashrafi H."/>
            <person name="Hill T."/>
            <person name="Kim W.T."/>
            <person name="Pai H.S."/>
            <person name="Ahn H.K."/>
            <person name="Yeam I."/>
            <person name="Giovannoni J.J."/>
            <person name="Rose J.K."/>
            <person name="Sorensen I."/>
            <person name="Lee S.J."/>
            <person name="Kim R.W."/>
            <person name="Choi I.Y."/>
            <person name="Choi B.S."/>
            <person name="Lim J.S."/>
            <person name="Lee Y.H."/>
            <person name="Choi D."/>
        </authorList>
    </citation>
    <scope>NUCLEOTIDE SEQUENCE [LARGE SCALE GENOMIC DNA]</scope>
    <source>
        <strain evidence="8">cv. CM334</strain>
    </source>
</reference>
<dbReference type="STRING" id="4072.A0A2G2Z0N4"/>
<reference evidence="7 8" key="2">
    <citation type="journal article" date="2017" name="Genome Biol.">
        <title>New reference genome sequences of hot pepper reveal the massive evolution of plant disease-resistance genes by retroduplication.</title>
        <authorList>
            <person name="Kim S."/>
            <person name="Park J."/>
            <person name="Yeom S.I."/>
            <person name="Kim Y.M."/>
            <person name="Seo E."/>
            <person name="Kim K.T."/>
            <person name="Kim M.S."/>
            <person name="Lee J.M."/>
            <person name="Cheong K."/>
            <person name="Shin H.S."/>
            <person name="Kim S.B."/>
            <person name="Han K."/>
            <person name="Lee J."/>
            <person name="Park M."/>
            <person name="Lee H.A."/>
            <person name="Lee H.Y."/>
            <person name="Lee Y."/>
            <person name="Oh S."/>
            <person name="Lee J.H."/>
            <person name="Choi E."/>
            <person name="Choi E."/>
            <person name="Lee S.E."/>
            <person name="Jeon J."/>
            <person name="Kim H."/>
            <person name="Choi G."/>
            <person name="Song H."/>
            <person name="Lee J."/>
            <person name="Lee S.C."/>
            <person name="Kwon J.K."/>
            <person name="Lee H.Y."/>
            <person name="Koo N."/>
            <person name="Hong Y."/>
            <person name="Kim R.W."/>
            <person name="Kang W.H."/>
            <person name="Huh J.H."/>
            <person name="Kang B.C."/>
            <person name="Yang T.J."/>
            <person name="Lee Y.H."/>
            <person name="Bennetzen J.L."/>
            <person name="Choi D."/>
        </authorList>
    </citation>
    <scope>NUCLEOTIDE SEQUENCE [LARGE SCALE GENOMIC DNA]</scope>
    <source>
        <strain evidence="8">cv. CM334</strain>
    </source>
</reference>
<keyword evidence="3 5" id="KW-0732">Signal</keyword>
<evidence type="ECO:0000256" key="3">
    <source>
        <dbReference type="ARBA" id="ARBA00022729"/>
    </source>
</evidence>
<protein>
    <submittedName>
        <fullName evidence="7">Defensin-like protein 1</fullName>
    </submittedName>
</protein>
<keyword evidence="2" id="KW-0964">Secreted</keyword>
<feature type="signal peptide" evidence="5">
    <location>
        <begin position="1"/>
        <end position="23"/>
    </location>
</feature>
<dbReference type="Gene3D" id="3.30.30.10">
    <property type="entry name" value="Knottin, scorpion toxin-like"/>
    <property type="match status" value="1"/>
</dbReference>
<comment type="subcellular location">
    <subcellularLocation>
        <location evidence="1">Secreted</location>
    </subcellularLocation>
</comment>
<dbReference type="InterPro" id="IPR036574">
    <property type="entry name" value="Scorpion_toxin-like_sf"/>
</dbReference>
<evidence type="ECO:0000256" key="2">
    <source>
        <dbReference type="ARBA" id="ARBA00022525"/>
    </source>
</evidence>
<dbReference type="InterPro" id="IPR003614">
    <property type="entry name" value="Knottins"/>
</dbReference>
<evidence type="ECO:0000313" key="7">
    <source>
        <dbReference type="EMBL" id="PHT75533.1"/>
    </source>
</evidence>
<dbReference type="Proteomes" id="UP000222542">
    <property type="component" value="Unassembled WGS sequence"/>
</dbReference>
<evidence type="ECO:0000256" key="4">
    <source>
        <dbReference type="ARBA" id="ARBA00023157"/>
    </source>
</evidence>
<keyword evidence="8" id="KW-1185">Reference proteome</keyword>
<keyword evidence="4" id="KW-1015">Disulfide bond</keyword>
<evidence type="ECO:0000256" key="1">
    <source>
        <dbReference type="ARBA" id="ARBA00004613"/>
    </source>
</evidence>
<feature type="domain" description="Knottins-like" evidence="6">
    <location>
        <begin position="33"/>
        <end position="80"/>
    </location>
</feature>
<dbReference type="AlphaFoldDB" id="A0A2G2Z0N4"/>
<dbReference type="InterPro" id="IPR008176">
    <property type="entry name" value="Defensin_plant"/>
</dbReference>
<feature type="chain" id="PRO_5013699982" evidence="5">
    <location>
        <begin position="24"/>
        <end position="80"/>
    </location>
</feature>
<dbReference type="PROSITE" id="PS00940">
    <property type="entry name" value="GAMMA_THIONIN"/>
    <property type="match status" value="1"/>
</dbReference>
<dbReference type="SMART" id="SM00505">
    <property type="entry name" value="Knot1"/>
    <property type="match status" value="1"/>
</dbReference>
<dbReference type="PANTHER" id="PTHR33147">
    <property type="entry name" value="DEFENSIN-LIKE PROTEIN 1"/>
    <property type="match status" value="1"/>
</dbReference>
<dbReference type="OrthoDB" id="683455at2759"/>
<dbReference type="CDD" id="cd00107">
    <property type="entry name" value="Knot1"/>
    <property type="match status" value="1"/>
</dbReference>
<dbReference type="OMA" id="LIMATEM"/>
<dbReference type="GO" id="GO:0006952">
    <property type="term" value="P:defense response"/>
    <property type="evidence" value="ECO:0000318"/>
    <property type="project" value="GO_Central"/>
</dbReference>
<dbReference type="Pfam" id="PF00304">
    <property type="entry name" value="Gamma-thionin"/>
    <property type="match status" value="1"/>
</dbReference>
<dbReference type="GO" id="GO:0005576">
    <property type="term" value="C:extracellular region"/>
    <property type="evidence" value="ECO:0007669"/>
    <property type="project" value="UniProtKB-SubCell"/>
</dbReference>
<organism evidence="7 8">
    <name type="scientific">Capsicum annuum</name>
    <name type="common">Capsicum pepper</name>
    <dbReference type="NCBI Taxonomy" id="4072"/>
    <lineage>
        <taxon>Eukaryota</taxon>
        <taxon>Viridiplantae</taxon>
        <taxon>Streptophyta</taxon>
        <taxon>Embryophyta</taxon>
        <taxon>Tracheophyta</taxon>
        <taxon>Spermatophyta</taxon>
        <taxon>Magnoliopsida</taxon>
        <taxon>eudicotyledons</taxon>
        <taxon>Gunneridae</taxon>
        <taxon>Pentapetalae</taxon>
        <taxon>asterids</taxon>
        <taxon>lamiids</taxon>
        <taxon>Solanales</taxon>
        <taxon>Solanaceae</taxon>
        <taxon>Solanoideae</taxon>
        <taxon>Capsiceae</taxon>
        <taxon>Capsicum</taxon>
    </lineage>
</organism>
<dbReference type="Gramene" id="PHT75533">
    <property type="protein sequence ID" value="PHT75533"/>
    <property type="gene ID" value="T459_19055"/>
</dbReference>